<organism evidence="3 4">
    <name type="scientific">Lactobacillus porci</name>
    <dbReference type="NCBI Taxonomy" id="2012477"/>
    <lineage>
        <taxon>Bacteria</taxon>
        <taxon>Bacillati</taxon>
        <taxon>Bacillota</taxon>
        <taxon>Bacilli</taxon>
        <taxon>Lactobacillales</taxon>
        <taxon>Lactobacillaceae</taxon>
        <taxon>Lactobacillus</taxon>
    </lineage>
</organism>
<evidence type="ECO:0000313" key="3">
    <source>
        <dbReference type="EMBL" id="MST86950.1"/>
    </source>
</evidence>
<feature type="transmembrane region" description="Helical" evidence="1">
    <location>
        <begin position="161"/>
        <end position="180"/>
    </location>
</feature>
<comment type="caution">
    <text evidence="3">The sequence shown here is derived from an EMBL/GenBank/DDBJ whole genome shotgun (WGS) entry which is preliminary data.</text>
</comment>
<feature type="transmembrane region" description="Helical" evidence="1">
    <location>
        <begin position="225"/>
        <end position="251"/>
    </location>
</feature>
<keyword evidence="1" id="KW-0472">Membrane</keyword>
<name>A0A6A8MDU7_9LACO</name>
<accession>A0A6A8MDU7</accession>
<dbReference type="OrthoDB" id="9775096at2"/>
<proteinExistence type="predicted"/>
<dbReference type="RefSeq" id="WP_154548224.1">
    <property type="nucleotide sequence ID" value="NZ_VUMX01000009.1"/>
</dbReference>
<evidence type="ECO:0000259" key="2">
    <source>
        <dbReference type="Pfam" id="PF12773"/>
    </source>
</evidence>
<evidence type="ECO:0000256" key="1">
    <source>
        <dbReference type="SAM" id="Phobius"/>
    </source>
</evidence>
<feature type="transmembrane region" description="Helical" evidence="1">
    <location>
        <begin position="263"/>
        <end position="287"/>
    </location>
</feature>
<dbReference type="EMBL" id="VUMX01000009">
    <property type="protein sequence ID" value="MST86950.1"/>
    <property type="molecule type" value="Genomic_DNA"/>
</dbReference>
<reference evidence="3 4" key="1">
    <citation type="submission" date="2019-08" db="EMBL/GenBank/DDBJ databases">
        <title>In-depth cultivation of the pig gut microbiome towards novel bacterial diversity and tailored functional studies.</title>
        <authorList>
            <person name="Wylensek D."/>
            <person name="Hitch T.C.A."/>
            <person name="Clavel T."/>
        </authorList>
    </citation>
    <scope>NUCLEOTIDE SEQUENCE [LARGE SCALE GENOMIC DNA]</scope>
    <source>
        <strain evidence="3 4">Bifido-178-WT-2B</strain>
    </source>
</reference>
<keyword evidence="4" id="KW-1185">Reference proteome</keyword>
<keyword evidence="1" id="KW-1133">Transmembrane helix</keyword>
<feature type="transmembrane region" description="Helical" evidence="1">
    <location>
        <begin position="201"/>
        <end position="219"/>
    </location>
</feature>
<feature type="transmembrane region" description="Helical" evidence="1">
    <location>
        <begin position="93"/>
        <end position="111"/>
    </location>
</feature>
<keyword evidence="1" id="KW-0812">Transmembrane</keyword>
<sequence length="302" mass="34057">MKECPNCHQQIADNASFCPKCGAKQTTNKLCPRCHAEAAKTAKFCTHCGYSFRQEAVQAQTGQATSTSERPSFIAWLINAIVNPFEKYPAGPWYGLLILFLLIFGNGWAFWSNRYEILKDWLMVDRWGYGSTLVTFLQQLNQQELDHLVSQVVKNYNLLKMVPLMTFAAALLGFALALLLREQGGYPHVSYTEIVNRAMHPAIYSLLIVVIIAIIFASMEPSVSRFWITIVLSLLECLWLVISIASAVPLSSGKNFKDKMLSALLRFVWFIDIIAVCVGQAYLPFFIGSLLNKLTKFVSQFF</sequence>
<dbReference type="Pfam" id="PF12773">
    <property type="entry name" value="DZR"/>
    <property type="match status" value="1"/>
</dbReference>
<dbReference type="AlphaFoldDB" id="A0A6A8MDU7"/>
<gene>
    <name evidence="3" type="ORF">FYJ62_04700</name>
</gene>
<feature type="domain" description="DZANK-type" evidence="2">
    <location>
        <begin position="4"/>
        <end position="49"/>
    </location>
</feature>
<evidence type="ECO:0000313" key="4">
    <source>
        <dbReference type="Proteomes" id="UP000438120"/>
    </source>
</evidence>
<dbReference type="Proteomes" id="UP000438120">
    <property type="component" value="Unassembled WGS sequence"/>
</dbReference>
<protein>
    <submittedName>
        <fullName evidence="3">Zinc ribbon domain-containing protein</fullName>
    </submittedName>
</protein>
<dbReference type="InterPro" id="IPR025874">
    <property type="entry name" value="DZR"/>
</dbReference>